<reference evidence="2" key="1">
    <citation type="submission" date="2016-10" db="EMBL/GenBank/DDBJ databases">
        <authorList>
            <person name="Varghese N."/>
            <person name="Submissions S."/>
        </authorList>
    </citation>
    <scope>NUCLEOTIDE SEQUENCE [LARGE SCALE GENOMIC DNA]</scope>
    <source>
        <strain evidence="2">DSM 21580</strain>
    </source>
</reference>
<dbReference type="OrthoDB" id="1270209at2"/>
<dbReference type="EMBL" id="FNUS01000003">
    <property type="protein sequence ID" value="SEG17897.1"/>
    <property type="molecule type" value="Genomic_DNA"/>
</dbReference>
<protein>
    <submittedName>
        <fullName evidence="1">Uncharacterized protein</fullName>
    </submittedName>
</protein>
<evidence type="ECO:0000313" key="1">
    <source>
        <dbReference type="EMBL" id="SEG17897.1"/>
    </source>
</evidence>
<name>A0A1H5Y2H7_9FLAO</name>
<organism evidence="1 2">
    <name type="scientific">Halpernia humi</name>
    <dbReference type="NCBI Taxonomy" id="493375"/>
    <lineage>
        <taxon>Bacteria</taxon>
        <taxon>Pseudomonadati</taxon>
        <taxon>Bacteroidota</taxon>
        <taxon>Flavobacteriia</taxon>
        <taxon>Flavobacteriales</taxon>
        <taxon>Weeksellaceae</taxon>
        <taxon>Chryseobacterium group</taxon>
        <taxon>Halpernia</taxon>
    </lineage>
</organism>
<dbReference type="RefSeq" id="WP_103913602.1">
    <property type="nucleotide sequence ID" value="NZ_FNUS01000003.1"/>
</dbReference>
<accession>A0A1H5Y2H7</accession>
<dbReference type="AlphaFoldDB" id="A0A1H5Y2H7"/>
<keyword evidence="2" id="KW-1185">Reference proteome</keyword>
<proteinExistence type="predicted"/>
<dbReference type="Proteomes" id="UP000236738">
    <property type="component" value="Unassembled WGS sequence"/>
</dbReference>
<gene>
    <name evidence="1" type="ORF">SAMN05421847_1641</name>
</gene>
<sequence length="128" mass="15168">MIQDKDFTLRLVRQLSTSLEKLLLGKPEESLMEKDLDFDIALRDIFKMDFKTYSEISTDEMKQMVLDLEDRNHVDYFLLIGNLFFYHWKEAKSENFKEKAIMGYENYLQKSGVFALPIITRIGELKKA</sequence>
<evidence type="ECO:0000313" key="2">
    <source>
        <dbReference type="Proteomes" id="UP000236738"/>
    </source>
</evidence>